<sequence length="89" mass="9716">MLSELLALTVLVALSAATLLLCFEKWGWLRAWEVHRPLGIRRCDFCAGFWAGVGLIVAAVVLLGLPWWWMVGAFPAAALCRAVAGVFSE</sequence>
<proteinExistence type="predicted"/>
<feature type="transmembrane region" description="Helical" evidence="1">
    <location>
        <begin position="43"/>
        <end position="61"/>
    </location>
</feature>
<name>A0A7G7W306_9BACT</name>
<evidence type="ECO:0000256" key="1">
    <source>
        <dbReference type="SAM" id="Phobius"/>
    </source>
</evidence>
<dbReference type="RefSeq" id="WP_185886680.1">
    <property type="nucleotide sequence ID" value="NZ_CP060202.1"/>
</dbReference>
<keyword evidence="1" id="KW-0472">Membrane</keyword>
<protein>
    <submittedName>
        <fullName evidence="2">Uncharacterized protein</fullName>
    </submittedName>
</protein>
<dbReference type="Proteomes" id="UP000515489">
    <property type="component" value="Chromosome"/>
</dbReference>
<reference evidence="2 3" key="1">
    <citation type="submission" date="2020-08" db="EMBL/GenBank/DDBJ databases">
        <title>Hymenobacter sp. S2-20-2 genome sequencing.</title>
        <authorList>
            <person name="Jin L."/>
        </authorList>
    </citation>
    <scope>NUCLEOTIDE SEQUENCE [LARGE SCALE GENOMIC DNA]</scope>
    <source>
        <strain evidence="2 3">S2-20-2</strain>
    </source>
</reference>
<dbReference type="EMBL" id="CP060202">
    <property type="protein sequence ID" value="QNH60749.1"/>
    <property type="molecule type" value="Genomic_DNA"/>
</dbReference>
<dbReference type="KEGG" id="hsk:H4317_11155"/>
<keyword evidence="1" id="KW-1133">Transmembrane helix</keyword>
<dbReference type="AlphaFoldDB" id="A0A7G7W306"/>
<evidence type="ECO:0000313" key="2">
    <source>
        <dbReference type="EMBL" id="QNH60749.1"/>
    </source>
</evidence>
<gene>
    <name evidence="2" type="ORF">H4317_11155</name>
</gene>
<evidence type="ECO:0000313" key="3">
    <source>
        <dbReference type="Proteomes" id="UP000515489"/>
    </source>
</evidence>
<keyword evidence="3" id="KW-1185">Reference proteome</keyword>
<keyword evidence="1" id="KW-0812">Transmembrane</keyword>
<accession>A0A7G7W306</accession>
<organism evidence="2 3">
    <name type="scientific">Hymenobacter sediminicola</name>
    <dbReference type="NCBI Taxonomy" id="2761579"/>
    <lineage>
        <taxon>Bacteria</taxon>
        <taxon>Pseudomonadati</taxon>
        <taxon>Bacteroidota</taxon>
        <taxon>Cytophagia</taxon>
        <taxon>Cytophagales</taxon>
        <taxon>Hymenobacteraceae</taxon>
        <taxon>Hymenobacter</taxon>
    </lineage>
</organism>
<feature type="transmembrane region" description="Helical" evidence="1">
    <location>
        <begin position="6"/>
        <end position="23"/>
    </location>
</feature>